<protein>
    <submittedName>
        <fullName evidence="2">Uncharacterized protein</fullName>
    </submittedName>
</protein>
<comment type="caution">
    <text evidence="2">The sequence shown here is derived from an EMBL/GenBank/DDBJ whole genome shotgun (WGS) entry which is preliminary data.</text>
</comment>
<sequence length="302" mass="33705">MFVIRISIKVAFTSFMCELMLTVPIAITNQTLAIFTLLAAPTLFDFLVMYVALIGLQMIERIYIGPNEDVVMGKLAVWKQTFDRYMASLNAAKPKKADDDEESDDDQKKFEDADQMELEGETEEMISFLATVSADSVANLVVPTFYVARRGLAPLGAGAEEATQSPAFKEAAALVVDGVEESSEEEALEWLQAGFGWTVKSRRFWRKERADQEPDVQAVKATLAWLQEKDLARKAWVKRFPEALGLSVEQLEEGKATAPSYLKSDTAYNKAIKSNPQLLGKNYDCLAEHESCQGKCSRCWNT</sequence>
<evidence type="ECO:0000313" key="3">
    <source>
        <dbReference type="Proteomes" id="UP001178507"/>
    </source>
</evidence>
<reference evidence="2" key="1">
    <citation type="submission" date="2023-08" db="EMBL/GenBank/DDBJ databases">
        <authorList>
            <person name="Chen Y."/>
            <person name="Shah S."/>
            <person name="Dougan E. K."/>
            <person name="Thang M."/>
            <person name="Chan C."/>
        </authorList>
    </citation>
    <scope>NUCLEOTIDE SEQUENCE</scope>
</reference>
<accession>A0AA36IEE5</accession>
<evidence type="ECO:0000256" key="1">
    <source>
        <dbReference type="SAM" id="Phobius"/>
    </source>
</evidence>
<keyword evidence="1" id="KW-1133">Transmembrane helix</keyword>
<feature type="transmembrane region" description="Helical" evidence="1">
    <location>
        <begin position="33"/>
        <end position="56"/>
    </location>
</feature>
<organism evidence="2 3">
    <name type="scientific">Effrenium voratum</name>
    <dbReference type="NCBI Taxonomy" id="2562239"/>
    <lineage>
        <taxon>Eukaryota</taxon>
        <taxon>Sar</taxon>
        <taxon>Alveolata</taxon>
        <taxon>Dinophyceae</taxon>
        <taxon>Suessiales</taxon>
        <taxon>Symbiodiniaceae</taxon>
        <taxon>Effrenium</taxon>
    </lineage>
</organism>
<dbReference type="AlphaFoldDB" id="A0AA36IEE5"/>
<proteinExistence type="predicted"/>
<evidence type="ECO:0000313" key="2">
    <source>
        <dbReference type="EMBL" id="CAJ1386136.1"/>
    </source>
</evidence>
<name>A0AA36IEE5_9DINO</name>
<keyword evidence="1" id="KW-0812">Transmembrane</keyword>
<keyword evidence="1" id="KW-0472">Membrane</keyword>
<gene>
    <name evidence="2" type="ORF">EVOR1521_LOCUS12576</name>
</gene>
<dbReference type="Proteomes" id="UP001178507">
    <property type="component" value="Unassembled WGS sequence"/>
</dbReference>
<keyword evidence="3" id="KW-1185">Reference proteome</keyword>
<dbReference type="EMBL" id="CAUJNA010001335">
    <property type="protein sequence ID" value="CAJ1386136.1"/>
    <property type="molecule type" value="Genomic_DNA"/>
</dbReference>